<dbReference type="RefSeq" id="WP_254012530.1">
    <property type="nucleotide sequence ID" value="NZ_JAMZMM010000139.1"/>
</dbReference>
<comment type="caution">
    <text evidence="1">The sequence shown here is derived from an EMBL/GenBank/DDBJ whole genome shotgun (WGS) entry which is preliminary data.</text>
</comment>
<evidence type="ECO:0000313" key="1">
    <source>
        <dbReference type="EMBL" id="MCP2729753.1"/>
    </source>
</evidence>
<protein>
    <submittedName>
        <fullName evidence="1">XisI protein</fullName>
    </submittedName>
</protein>
<accession>A0AAE3GU19</accession>
<gene>
    <name evidence="1" type="ORF">NJ959_14970</name>
</gene>
<proteinExistence type="predicted"/>
<organism evidence="1 2">
    <name type="scientific">Limnofasciculus baicalensis BBK-W-15</name>
    <dbReference type="NCBI Taxonomy" id="2699891"/>
    <lineage>
        <taxon>Bacteria</taxon>
        <taxon>Bacillati</taxon>
        <taxon>Cyanobacteriota</taxon>
        <taxon>Cyanophyceae</taxon>
        <taxon>Coleofasciculales</taxon>
        <taxon>Coleofasciculaceae</taxon>
        <taxon>Limnofasciculus</taxon>
        <taxon>Limnofasciculus baicalensis</taxon>
    </lineage>
</organism>
<keyword evidence="2" id="KW-1185">Reference proteome</keyword>
<reference evidence="1" key="1">
    <citation type="submission" date="2022-06" db="EMBL/GenBank/DDBJ databases">
        <title>New cyanobacteria of genus Symplocastrum in benthos of Lake Baikal.</title>
        <authorList>
            <person name="Sorokovikova E."/>
            <person name="Tikhonova I."/>
            <person name="Krasnopeev A."/>
            <person name="Evseev P."/>
            <person name="Gladkikh A."/>
            <person name="Belykh O."/>
        </authorList>
    </citation>
    <scope>NUCLEOTIDE SEQUENCE</scope>
    <source>
        <strain evidence="1">BBK-W-15</strain>
    </source>
</reference>
<evidence type="ECO:0000313" key="2">
    <source>
        <dbReference type="Proteomes" id="UP001204953"/>
    </source>
</evidence>
<dbReference type="Proteomes" id="UP001204953">
    <property type="component" value="Unassembled WGS sequence"/>
</dbReference>
<sequence>MEKLERYRNYIQELLSEYARLSPNDDNQMEIKINIGSEVNPPSLVSAHDKMKKKDLVTALKLVANNQ</sequence>
<name>A0AAE3GU19_9CYAN</name>
<dbReference type="AlphaFoldDB" id="A0AAE3GU19"/>
<dbReference type="EMBL" id="JAMZMM010000139">
    <property type="protein sequence ID" value="MCP2729753.1"/>
    <property type="molecule type" value="Genomic_DNA"/>
</dbReference>